<organism evidence="1 2">
    <name type="scientific">Candidatus Roizmanbacteria bacterium CG_4_10_14_0_8_um_filter_39_9</name>
    <dbReference type="NCBI Taxonomy" id="1974829"/>
    <lineage>
        <taxon>Bacteria</taxon>
        <taxon>Candidatus Roizmaniibacteriota</taxon>
    </lineage>
</organism>
<dbReference type="GO" id="GO:0005975">
    <property type="term" value="P:carbohydrate metabolic process"/>
    <property type="evidence" value="ECO:0007669"/>
    <property type="project" value="InterPro"/>
</dbReference>
<dbReference type="GO" id="GO:0016740">
    <property type="term" value="F:transferase activity"/>
    <property type="evidence" value="ECO:0007669"/>
    <property type="project" value="UniProtKB-KW"/>
</dbReference>
<evidence type="ECO:0000313" key="2">
    <source>
        <dbReference type="Proteomes" id="UP000230108"/>
    </source>
</evidence>
<sequence>YTTRGIQTLQFLIKKTFIPDMYMPIGHSNWYKNKAKRSQYDQQPEDPASTILALVRAYKYTHNTLYKNLAKKCFSWFLGNNSIGEPLYDEEAGGCYDGLHPDRVNLNQGAESLVSYLMASTVISQIT</sequence>
<comment type="caution">
    <text evidence="1">The sequence shown here is derived from an EMBL/GenBank/DDBJ whole genome shotgun (WGS) entry which is preliminary data.</text>
</comment>
<proteinExistence type="predicted"/>
<reference evidence="2" key="1">
    <citation type="submission" date="2017-09" db="EMBL/GenBank/DDBJ databases">
        <title>Depth-based differentiation of microbial function through sediment-hosted aquifers and enrichment of novel symbionts in the deep terrestrial subsurface.</title>
        <authorList>
            <person name="Probst A.J."/>
            <person name="Ladd B."/>
            <person name="Jarett J.K."/>
            <person name="Geller-Mcgrath D.E."/>
            <person name="Sieber C.M.K."/>
            <person name="Emerson J.B."/>
            <person name="Anantharaman K."/>
            <person name="Thomas B.C."/>
            <person name="Malmstrom R."/>
            <person name="Stieglmeier M."/>
            <person name="Klingl A."/>
            <person name="Woyke T."/>
            <person name="Ryan C.M."/>
            <person name="Banfield J.F."/>
        </authorList>
    </citation>
    <scope>NUCLEOTIDE SEQUENCE [LARGE SCALE GENOMIC DNA]</scope>
</reference>
<keyword evidence="1" id="KW-0808">Transferase</keyword>
<dbReference type="AlphaFoldDB" id="A0A2M7QE44"/>
<dbReference type="EMBL" id="PFLF01000010">
    <property type="protein sequence ID" value="PIY69494.1"/>
    <property type="molecule type" value="Genomic_DNA"/>
</dbReference>
<gene>
    <name evidence="1" type="ORF">COY90_00385</name>
</gene>
<evidence type="ECO:0000313" key="1">
    <source>
        <dbReference type="EMBL" id="PIY69494.1"/>
    </source>
</evidence>
<dbReference type="Proteomes" id="UP000230108">
    <property type="component" value="Unassembled WGS sequence"/>
</dbReference>
<accession>A0A2M7QE44</accession>
<dbReference type="InterPro" id="IPR008928">
    <property type="entry name" value="6-hairpin_glycosidase_sf"/>
</dbReference>
<protein>
    <submittedName>
        <fullName evidence="1">Glycosyltransferase</fullName>
    </submittedName>
</protein>
<name>A0A2M7QE44_9BACT</name>
<dbReference type="SUPFAM" id="SSF48208">
    <property type="entry name" value="Six-hairpin glycosidases"/>
    <property type="match status" value="1"/>
</dbReference>
<feature type="non-terminal residue" evidence="1">
    <location>
        <position position="1"/>
    </location>
</feature>